<proteinExistence type="predicted"/>
<dbReference type="Gene3D" id="1.10.287.2500">
    <property type="match status" value="1"/>
</dbReference>
<comment type="caution">
    <text evidence="1">The sequence shown here is derived from an EMBL/GenBank/DDBJ whole genome shotgun (WGS) entry which is preliminary data.</text>
</comment>
<reference evidence="1 2" key="1">
    <citation type="submission" date="2024-04" db="EMBL/GenBank/DDBJ databases">
        <title>Draft genome sequence of Sessilibacter corallicola NBRC 116591.</title>
        <authorList>
            <person name="Miyakawa T."/>
            <person name="Kusuya Y."/>
            <person name="Miura T."/>
        </authorList>
    </citation>
    <scope>NUCLEOTIDE SEQUENCE [LARGE SCALE GENOMIC DNA]</scope>
    <source>
        <strain evidence="1 2">KU-00831-HH</strain>
    </source>
</reference>
<name>A0ABQ0AD88_9GAMM</name>
<dbReference type="Proteomes" id="UP001465153">
    <property type="component" value="Unassembled WGS sequence"/>
</dbReference>
<protein>
    <recommendedName>
        <fullName evidence="3">Peptide chain release factor 1</fullName>
    </recommendedName>
</protein>
<keyword evidence="2" id="KW-1185">Reference proteome</keyword>
<evidence type="ECO:0000313" key="2">
    <source>
        <dbReference type="Proteomes" id="UP001465153"/>
    </source>
</evidence>
<gene>
    <name evidence="1" type="ORF">NBRC116591_34170</name>
</gene>
<organism evidence="1 2">
    <name type="scientific">Sessilibacter corallicola</name>
    <dbReference type="NCBI Taxonomy" id="2904075"/>
    <lineage>
        <taxon>Bacteria</taxon>
        <taxon>Pseudomonadati</taxon>
        <taxon>Pseudomonadota</taxon>
        <taxon>Gammaproteobacteria</taxon>
        <taxon>Cellvibrionales</taxon>
        <taxon>Cellvibrionaceae</taxon>
        <taxon>Sessilibacter</taxon>
    </lineage>
</organism>
<dbReference type="InterPro" id="IPR053756">
    <property type="entry name" value="Toxin_immunity_effector"/>
</dbReference>
<dbReference type="RefSeq" id="WP_353304085.1">
    <property type="nucleotide sequence ID" value="NZ_BAABWN010000013.1"/>
</dbReference>
<sequence>MTEPSIATIFMSLQAIKKEIASLEHLLTSETLSDGADIQDLLLAYEDAERELRDI</sequence>
<dbReference type="EMBL" id="BAABWN010000013">
    <property type="protein sequence ID" value="GAA6169606.1"/>
    <property type="molecule type" value="Genomic_DNA"/>
</dbReference>
<evidence type="ECO:0000313" key="1">
    <source>
        <dbReference type="EMBL" id="GAA6169606.1"/>
    </source>
</evidence>
<accession>A0ABQ0AD88</accession>
<evidence type="ECO:0008006" key="3">
    <source>
        <dbReference type="Google" id="ProtNLM"/>
    </source>
</evidence>